<name>A0A8S4N1Q8_OWEFU</name>
<dbReference type="InterPro" id="IPR035976">
    <property type="entry name" value="Sushi/SCR/CCP_sf"/>
</dbReference>
<dbReference type="Proteomes" id="UP000749559">
    <property type="component" value="Unassembled WGS sequence"/>
</dbReference>
<evidence type="ECO:0000256" key="1">
    <source>
        <dbReference type="ARBA" id="ARBA00023157"/>
    </source>
</evidence>
<dbReference type="AlphaFoldDB" id="A0A8S4N1Q8"/>
<evidence type="ECO:0000256" key="3">
    <source>
        <dbReference type="SAM" id="Phobius"/>
    </source>
</evidence>
<keyword evidence="3" id="KW-0472">Membrane</keyword>
<accession>A0A8S4N1Q8</accession>
<proteinExistence type="predicted"/>
<gene>
    <name evidence="4" type="ORF">OFUS_LOCUS2584</name>
</gene>
<protein>
    <recommendedName>
        <fullName evidence="6">Sushi domain-containing protein</fullName>
    </recommendedName>
</protein>
<reference evidence="4" key="1">
    <citation type="submission" date="2022-03" db="EMBL/GenBank/DDBJ databases">
        <authorList>
            <person name="Martin C."/>
        </authorList>
    </citation>
    <scope>NUCLEOTIDE SEQUENCE</scope>
</reference>
<dbReference type="EMBL" id="CAIIXF020000001">
    <property type="protein sequence ID" value="CAH1775256.1"/>
    <property type="molecule type" value="Genomic_DNA"/>
</dbReference>
<feature type="region of interest" description="Disordered" evidence="2">
    <location>
        <begin position="177"/>
        <end position="206"/>
    </location>
</feature>
<feature type="transmembrane region" description="Helical" evidence="3">
    <location>
        <begin position="220"/>
        <end position="241"/>
    </location>
</feature>
<feature type="compositionally biased region" description="Basic and acidic residues" evidence="2">
    <location>
        <begin position="179"/>
        <end position="202"/>
    </location>
</feature>
<dbReference type="SUPFAM" id="SSF57535">
    <property type="entry name" value="Complement control module/SCR domain"/>
    <property type="match status" value="1"/>
</dbReference>
<keyword evidence="3" id="KW-0812">Transmembrane</keyword>
<comment type="caution">
    <text evidence="4">The sequence shown here is derived from an EMBL/GenBank/DDBJ whole genome shotgun (WGS) entry which is preliminary data.</text>
</comment>
<sequence>MNTYAAVVLLNIIYLVFIVDSGKKKNIQTLRTTTIWPFDCDPYQSGPHSRQIIKTNNGRPTLGIICETCYKRSGVKNRRCTDGVWNESNKPTKCSLIMCGQISLHEEVQIDKIDFDDKIQDIEHYKKELKQNKLWPLNNKSPCGTAIHFSCVDENATIDKISTMKCTKNGWVPNVPRCHAKDTDDRPSVETAGKKNEGEIGQKNKKSRKFNKQPLIPNEILIPSVVGVLVVVCLVISYKFYKLRTMKPYPKSKPMEMSTSPRVMTLSNGQPVPPSVPHRGSPQMGMHFSETPTQYSNGVENPAYAKC</sequence>
<evidence type="ECO:0008006" key="6">
    <source>
        <dbReference type="Google" id="ProtNLM"/>
    </source>
</evidence>
<evidence type="ECO:0000313" key="5">
    <source>
        <dbReference type="Proteomes" id="UP000749559"/>
    </source>
</evidence>
<keyword evidence="1" id="KW-1015">Disulfide bond</keyword>
<keyword evidence="5" id="KW-1185">Reference proteome</keyword>
<dbReference type="Gene3D" id="2.10.70.10">
    <property type="entry name" value="Complement Module, domain 1"/>
    <property type="match status" value="1"/>
</dbReference>
<organism evidence="4 5">
    <name type="scientific">Owenia fusiformis</name>
    <name type="common">Polychaete worm</name>
    <dbReference type="NCBI Taxonomy" id="6347"/>
    <lineage>
        <taxon>Eukaryota</taxon>
        <taxon>Metazoa</taxon>
        <taxon>Spiralia</taxon>
        <taxon>Lophotrochozoa</taxon>
        <taxon>Annelida</taxon>
        <taxon>Polychaeta</taxon>
        <taxon>Sedentaria</taxon>
        <taxon>Canalipalpata</taxon>
        <taxon>Sabellida</taxon>
        <taxon>Oweniida</taxon>
        <taxon>Oweniidae</taxon>
        <taxon>Owenia</taxon>
    </lineage>
</organism>
<keyword evidence="3" id="KW-1133">Transmembrane helix</keyword>
<evidence type="ECO:0000256" key="2">
    <source>
        <dbReference type="SAM" id="MobiDB-lite"/>
    </source>
</evidence>
<evidence type="ECO:0000313" key="4">
    <source>
        <dbReference type="EMBL" id="CAH1775256.1"/>
    </source>
</evidence>